<keyword evidence="2" id="KW-1185">Reference proteome</keyword>
<evidence type="ECO:0008006" key="3">
    <source>
        <dbReference type="Google" id="ProtNLM"/>
    </source>
</evidence>
<reference evidence="1 2" key="1">
    <citation type="submission" date="2019-01" db="EMBL/GenBank/DDBJ databases">
        <authorList>
            <person name="Chen W.-M."/>
        </authorList>
    </citation>
    <scope>NUCLEOTIDE SEQUENCE [LARGE SCALE GENOMIC DNA]</scope>
    <source>
        <strain evidence="1 2">TER-1</strain>
    </source>
</reference>
<dbReference type="RefSeq" id="WP_127729021.1">
    <property type="nucleotide sequence ID" value="NZ_SACP01000009.1"/>
</dbReference>
<name>A0A437P874_9HYPH</name>
<dbReference type="OrthoDB" id="9769293at2"/>
<proteinExistence type="predicted"/>
<comment type="caution">
    <text evidence="1">The sequence shown here is derived from an EMBL/GenBank/DDBJ whole genome shotgun (WGS) entry which is preliminary data.</text>
</comment>
<dbReference type="EMBL" id="SACP01000009">
    <property type="protein sequence ID" value="RVU18495.1"/>
    <property type="molecule type" value="Genomic_DNA"/>
</dbReference>
<accession>A0A437P874</accession>
<dbReference type="Proteomes" id="UP000286997">
    <property type="component" value="Unassembled WGS sequence"/>
</dbReference>
<sequence>MTTTFTDLGAPVSVAFESIYLDPNNPRIAPEPAPGYGDPEQIFGDDLQADLAEKVYDIYKAADLEGSVIRQGWTPVDPIVVWEHPDQKGAYIVVEGNTRISVLRRVRARREKEKLKLDRMKKGGKYPDEEISEQRNLLGQIDALIASTAKLGVYPVMAASVDELKAALPRLLGVRHILPARHWTPYATNLYIVSLYKTAFKAKHGASAKLALEDDVLDTVTEQLPLKRDEIRKSIQAASAFGHFKRMYEEKVEEAGNTFNDGDQYFFDNILASKHARDQFGFGPKELNISDEGEAALFAWAFAKKRQAGGDDYDSPNENVFQKAEDIRVWQSLARYDKQNGTKFADRLDVSNPEDAIPLWQIRRQKDDHKEKKTPVRTLESLLSALKELKADSLLAQSAILEPMLDEIAQQVSGYLDMMKGASSHTAAAE</sequence>
<gene>
    <name evidence="1" type="ORF">EOE48_11480</name>
</gene>
<dbReference type="InterPro" id="IPR036086">
    <property type="entry name" value="ParB/Sulfiredoxin_sf"/>
</dbReference>
<evidence type="ECO:0000313" key="2">
    <source>
        <dbReference type="Proteomes" id="UP000286997"/>
    </source>
</evidence>
<dbReference type="SUPFAM" id="SSF110849">
    <property type="entry name" value="ParB/Sulfiredoxin"/>
    <property type="match status" value="1"/>
</dbReference>
<protein>
    <recommendedName>
        <fullName evidence="3">ParB/Sulfiredoxin domain-containing protein</fullName>
    </recommendedName>
</protein>
<dbReference type="AlphaFoldDB" id="A0A437P874"/>
<evidence type="ECO:0000313" key="1">
    <source>
        <dbReference type="EMBL" id="RVU18495.1"/>
    </source>
</evidence>
<organism evidence="1 2">
    <name type="scientific">Methylobacterium oryzihabitans</name>
    <dbReference type="NCBI Taxonomy" id="2499852"/>
    <lineage>
        <taxon>Bacteria</taxon>
        <taxon>Pseudomonadati</taxon>
        <taxon>Pseudomonadota</taxon>
        <taxon>Alphaproteobacteria</taxon>
        <taxon>Hyphomicrobiales</taxon>
        <taxon>Methylobacteriaceae</taxon>
        <taxon>Methylobacterium</taxon>
    </lineage>
</organism>